<accession>A0A645GTW5</accession>
<protein>
    <recommendedName>
        <fullName evidence="2">CRISPR associated protein Cas6 C-terminal domain-containing protein</fullName>
    </recommendedName>
</protein>
<dbReference type="AlphaFoldDB" id="A0A645GTW5"/>
<dbReference type="NCBIfam" id="TIGR01877">
    <property type="entry name" value="cas_cas6"/>
    <property type="match status" value="1"/>
</dbReference>
<comment type="caution">
    <text evidence="3">The sequence shown here is derived from an EMBL/GenBank/DDBJ whole genome shotgun (WGS) entry which is preliminary data.</text>
</comment>
<dbReference type="GO" id="GO:0016788">
    <property type="term" value="F:hydrolase activity, acting on ester bonds"/>
    <property type="evidence" value="ECO:0007669"/>
    <property type="project" value="InterPro"/>
</dbReference>
<keyword evidence="1" id="KW-0051">Antiviral defense</keyword>
<feature type="domain" description="CRISPR associated protein Cas6 C-terminal" evidence="2">
    <location>
        <begin position="10"/>
        <end position="134"/>
    </location>
</feature>
<dbReference type="InterPro" id="IPR010156">
    <property type="entry name" value="CRISPR-assoc_prot_Cas6"/>
</dbReference>
<organism evidence="3">
    <name type="scientific">bioreactor metagenome</name>
    <dbReference type="NCBI Taxonomy" id="1076179"/>
    <lineage>
        <taxon>unclassified sequences</taxon>
        <taxon>metagenomes</taxon>
        <taxon>ecological metagenomes</taxon>
    </lineage>
</organism>
<name>A0A645GTW5_9ZZZZ</name>
<dbReference type="GO" id="GO:0051607">
    <property type="term" value="P:defense response to virus"/>
    <property type="evidence" value="ECO:0007669"/>
    <property type="project" value="UniProtKB-KW"/>
</dbReference>
<proteinExistence type="predicted"/>
<evidence type="ECO:0000313" key="3">
    <source>
        <dbReference type="EMBL" id="MPN29686.1"/>
    </source>
</evidence>
<dbReference type="EMBL" id="VSSQ01080494">
    <property type="protein sequence ID" value="MPN29686.1"/>
    <property type="molecule type" value="Genomic_DNA"/>
</dbReference>
<evidence type="ECO:0000256" key="1">
    <source>
        <dbReference type="ARBA" id="ARBA00023118"/>
    </source>
</evidence>
<dbReference type="InterPro" id="IPR049435">
    <property type="entry name" value="Cas_Cas6_C"/>
</dbReference>
<dbReference type="Pfam" id="PF01881">
    <property type="entry name" value="Cas_Cas6_C"/>
    <property type="match status" value="1"/>
</dbReference>
<dbReference type="PANTHER" id="PTHR36984">
    <property type="entry name" value="CRISPR-ASSOCIATED ENDORIBONUCLEASE CAS6 1"/>
    <property type="match status" value="1"/>
</dbReference>
<sequence length="139" mass="16076">MSRIKVSLVKESDIDSEEVVFNTLSPICIKDDIGKFLDIDSDNYVGELNYITDMVLKNYRGYGLKKELKFENISLKKIVVKEPMREFKQITNREYQFVNSYRGKFILRGDSEDLNDIYRLGIGFKRGQGFGNIEAVSGR</sequence>
<reference evidence="3" key="1">
    <citation type="submission" date="2019-08" db="EMBL/GenBank/DDBJ databases">
        <authorList>
            <person name="Kucharzyk K."/>
            <person name="Murdoch R.W."/>
            <person name="Higgins S."/>
            <person name="Loffler F."/>
        </authorList>
    </citation>
    <scope>NUCLEOTIDE SEQUENCE</scope>
</reference>
<dbReference type="Gene3D" id="3.30.70.1900">
    <property type="match status" value="1"/>
</dbReference>
<evidence type="ECO:0000259" key="2">
    <source>
        <dbReference type="Pfam" id="PF01881"/>
    </source>
</evidence>
<gene>
    <name evidence="3" type="ORF">SDC9_177139</name>
</gene>
<dbReference type="PANTHER" id="PTHR36984:SF3">
    <property type="entry name" value="CRISPR-ASSOCIATED ENDORIBONUCLEASE CAS6"/>
    <property type="match status" value="1"/>
</dbReference>